<protein>
    <submittedName>
        <fullName evidence="1">Uncharacterized protein</fullName>
    </submittedName>
</protein>
<reference evidence="1" key="1">
    <citation type="journal article" date="2020" name="Stud. Mycol.">
        <title>101 Dothideomycetes genomes: a test case for predicting lifestyles and emergence of pathogens.</title>
        <authorList>
            <person name="Haridas S."/>
            <person name="Albert R."/>
            <person name="Binder M."/>
            <person name="Bloem J."/>
            <person name="Labutti K."/>
            <person name="Salamov A."/>
            <person name="Andreopoulos B."/>
            <person name="Baker S."/>
            <person name="Barry K."/>
            <person name="Bills G."/>
            <person name="Bluhm B."/>
            <person name="Cannon C."/>
            <person name="Castanera R."/>
            <person name="Culley D."/>
            <person name="Daum C."/>
            <person name="Ezra D."/>
            <person name="Gonzalez J."/>
            <person name="Henrissat B."/>
            <person name="Kuo A."/>
            <person name="Liang C."/>
            <person name="Lipzen A."/>
            <person name="Lutzoni F."/>
            <person name="Magnuson J."/>
            <person name="Mondo S."/>
            <person name="Nolan M."/>
            <person name="Ohm R."/>
            <person name="Pangilinan J."/>
            <person name="Park H.-J."/>
            <person name="Ramirez L."/>
            <person name="Alfaro M."/>
            <person name="Sun H."/>
            <person name="Tritt A."/>
            <person name="Yoshinaga Y."/>
            <person name="Zwiers L.-H."/>
            <person name="Turgeon B."/>
            <person name="Goodwin S."/>
            <person name="Spatafora J."/>
            <person name="Crous P."/>
            <person name="Grigoriev I."/>
        </authorList>
    </citation>
    <scope>NUCLEOTIDE SEQUENCE</scope>
    <source>
        <strain evidence="1">CBS 113818</strain>
    </source>
</reference>
<evidence type="ECO:0000313" key="2">
    <source>
        <dbReference type="Proteomes" id="UP000799424"/>
    </source>
</evidence>
<proteinExistence type="predicted"/>
<dbReference type="AlphaFoldDB" id="A0A6A6ZZN0"/>
<dbReference type="Proteomes" id="UP000799424">
    <property type="component" value="Unassembled WGS sequence"/>
</dbReference>
<dbReference type="EMBL" id="MU006227">
    <property type="protein sequence ID" value="KAF2825785.1"/>
    <property type="molecule type" value="Genomic_DNA"/>
</dbReference>
<sequence length="317" mass="34941">MSSASALESFKICSNTFTPISEGSGAFEFDIVDVPCSIHAQLEHIIEQRDEANTGGPSKRMNIFEICPNTANSNKTNKLFDAPPVRSNVHLTTSPKHTDITPWTFEQLESRIKGWVGEWDDSKSKQAITELFATHRNSIRANKPINKVIGIGLSKPGTRSLEPIPPGAVEPSEAFETHWKPIEIVEDPQAFTKIDNHAFVFHCHMAFDVGEIALLAAGAKGLAVMMSGGTVKVDPGNESFDFALFKAPLFTVAQLQGLQKQSDDARNGLITRYTAIDSEGVTRDLKIPSLEGWDDHTFVYGIGYRNIFKMCTKTQDD</sequence>
<evidence type="ECO:0000313" key="1">
    <source>
        <dbReference type="EMBL" id="KAF2825785.1"/>
    </source>
</evidence>
<gene>
    <name evidence="1" type="ORF">CC86DRAFT_382781</name>
</gene>
<name>A0A6A6ZZN0_9PLEO</name>
<keyword evidence="2" id="KW-1185">Reference proteome</keyword>
<accession>A0A6A6ZZN0</accession>
<organism evidence="1 2">
    <name type="scientific">Ophiobolus disseminans</name>
    <dbReference type="NCBI Taxonomy" id="1469910"/>
    <lineage>
        <taxon>Eukaryota</taxon>
        <taxon>Fungi</taxon>
        <taxon>Dikarya</taxon>
        <taxon>Ascomycota</taxon>
        <taxon>Pezizomycotina</taxon>
        <taxon>Dothideomycetes</taxon>
        <taxon>Pleosporomycetidae</taxon>
        <taxon>Pleosporales</taxon>
        <taxon>Pleosporineae</taxon>
        <taxon>Phaeosphaeriaceae</taxon>
        <taxon>Ophiobolus</taxon>
    </lineage>
</organism>